<comment type="caution">
    <text evidence="2">The sequence shown here is derived from an EMBL/GenBank/DDBJ whole genome shotgun (WGS) entry which is preliminary data.</text>
</comment>
<evidence type="ECO:0000313" key="3">
    <source>
        <dbReference type="Proteomes" id="UP001529510"/>
    </source>
</evidence>
<protein>
    <submittedName>
        <fullName evidence="2">Uncharacterized protein</fullName>
    </submittedName>
</protein>
<evidence type="ECO:0000256" key="1">
    <source>
        <dbReference type="SAM" id="MobiDB-lite"/>
    </source>
</evidence>
<proteinExistence type="predicted"/>
<gene>
    <name evidence="2" type="ORF">M9458_039232</name>
</gene>
<feature type="non-terminal residue" evidence="2">
    <location>
        <position position="50"/>
    </location>
</feature>
<evidence type="ECO:0000313" key="2">
    <source>
        <dbReference type="EMBL" id="KAL0167388.1"/>
    </source>
</evidence>
<reference evidence="2 3" key="1">
    <citation type="submission" date="2024-05" db="EMBL/GenBank/DDBJ databases">
        <title>Genome sequencing and assembly of Indian major carp, Cirrhinus mrigala (Hamilton, 1822).</title>
        <authorList>
            <person name="Mohindra V."/>
            <person name="Chowdhury L.M."/>
            <person name="Lal K."/>
            <person name="Jena J.K."/>
        </authorList>
    </citation>
    <scope>NUCLEOTIDE SEQUENCE [LARGE SCALE GENOMIC DNA]</scope>
    <source>
        <strain evidence="2">CM1030</strain>
        <tissue evidence="2">Blood</tissue>
    </source>
</reference>
<feature type="compositionally biased region" description="Basic and acidic residues" evidence="1">
    <location>
        <begin position="17"/>
        <end position="30"/>
    </location>
</feature>
<dbReference type="EMBL" id="JAMKFB020000019">
    <property type="protein sequence ID" value="KAL0167388.1"/>
    <property type="molecule type" value="Genomic_DNA"/>
</dbReference>
<keyword evidence="3" id="KW-1185">Reference proteome</keyword>
<sequence length="50" mass="5844">GRPRAGDVCGRRRQHHADRQSVERDGVQRESHRHLHHGIQRGSERTRQNA</sequence>
<feature type="non-terminal residue" evidence="2">
    <location>
        <position position="1"/>
    </location>
</feature>
<feature type="region of interest" description="Disordered" evidence="1">
    <location>
        <begin position="1"/>
        <end position="50"/>
    </location>
</feature>
<dbReference type="AlphaFoldDB" id="A0ABD0P3F0"/>
<organism evidence="2 3">
    <name type="scientific">Cirrhinus mrigala</name>
    <name type="common">Mrigala</name>
    <dbReference type="NCBI Taxonomy" id="683832"/>
    <lineage>
        <taxon>Eukaryota</taxon>
        <taxon>Metazoa</taxon>
        <taxon>Chordata</taxon>
        <taxon>Craniata</taxon>
        <taxon>Vertebrata</taxon>
        <taxon>Euteleostomi</taxon>
        <taxon>Actinopterygii</taxon>
        <taxon>Neopterygii</taxon>
        <taxon>Teleostei</taxon>
        <taxon>Ostariophysi</taxon>
        <taxon>Cypriniformes</taxon>
        <taxon>Cyprinidae</taxon>
        <taxon>Labeoninae</taxon>
        <taxon>Labeonini</taxon>
        <taxon>Cirrhinus</taxon>
    </lineage>
</organism>
<dbReference type="Proteomes" id="UP001529510">
    <property type="component" value="Unassembled WGS sequence"/>
</dbReference>
<accession>A0ABD0P3F0</accession>
<name>A0ABD0P3F0_CIRMR</name>